<dbReference type="InterPro" id="IPR016053">
    <property type="entry name" value="Haem_Oase-like"/>
</dbReference>
<dbReference type="SUPFAM" id="SSF48613">
    <property type="entry name" value="Heme oxygenase-like"/>
    <property type="match status" value="1"/>
</dbReference>
<evidence type="ECO:0000256" key="1">
    <source>
        <dbReference type="SAM" id="MobiDB-lite"/>
    </source>
</evidence>
<feature type="region of interest" description="Disordered" evidence="1">
    <location>
        <begin position="1298"/>
        <end position="1389"/>
    </location>
</feature>
<dbReference type="InterPro" id="IPR029058">
    <property type="entry name" value="AB_hydrolase_fold"/>
</dbReference>
<dbReference type="Gene3D" id="3.40.50.1820">
    <property type="entry name" value="alpha/beta hydrolase"/>
    <property type="match status" value="1"/>
</dbReference>
<dbReference type="SUPFAM" id="SSF48371">
    <property type="entry name" value="ARM repeat"/>
    <property type="match status" value="1"/>
</dbReference>
<accession>A0AA88X6A3</accession>
<evidence type="ECO:0000313" key="2">
    <source>
        <dbReference type="EMBL" id="KAK3039394.1"/>
    </source>
</evidence>
<reference evidence="2" key="1">
    <citation type="submission" date="2022-12" db="EMBL/GenBank/DDBJ databases">
        <title>Draft genome assemblies for two species of Escallonia (Escalloniales).</title>
        <authorList>
            <person name="Chanderbali A."/>
            <person name="Dervinis C."/>
            <person name="Anghel I."/>
            <person name="Soltis D."/>
            <person name="Soltis P."/>
            <person name="Zapata F."/>
        </authorList>
    </citation>
    <scope>NUCLEOTIDE SEQUENCE</scope>
    <source>
        <strain evidence="2">UCBG64.0493</strain>
        <tissue evidence="2">Leaf</tissue>
    </source>
</reference>
<dbReference type="GO" id="GO:0006788">
    <property type="term" value="P:heme oxidation"/>
    <property type="evidence" value="ECO:0007669"/>
    <property type="project" value="InterPro"/>
</dbReference>
<evidence type="ECO:0000313" key="3">
    <source>
        <dbReference type="Proteomes" id="UP001188597"/>
    </source>
</evidence>
<feature type="region of interest" description="Disordered" evidence="1">
    <location>
        <begin position="771"/>
        <end position="791"/>
    </location>
</feature>
<feature type="compositionally biased region" description="Polar residues" evidence="1">
    <location>
        <begin position="940"/>
        <end position="949"/>
    </location>
</feature>
<gene>
    <name evidence="2" type="ORF">RJ639_027643</name>
</gene>
<dbReference type="PANTHER" id="PTHR48202:SF1">
    <property type="entry name" value="ALPHA_BETA-HYDROLASES SUPERFAMILY PROTEIN"/>
    <property type="match status" value="1"/>
</dbReference>
<dbReference type="InterPro" id="IPR016084">
    <property type="entry name" value="Haem_Oase-like_multi-hlx"/>
</dbReference>
<sequence>MLRLSVRYTRRHIRSIRRTFSSSSSSSRHPDTPVEYPNNLRAPQQIPQPPPPPAVILNGHKHPFPLSRTSAALVSATLISAIFASYALLTPNDDVSWKRRTNHIYNDVEQAIDRSNESFKKIVHRMKQTGLAAAVLWKSLRSVMSSANYEVRSGFELRVAALLADIAAANERRRAALVAAGGGAVLDWLLDTVSSCGDGCVATQSESARALAYLIADPNVCEAVFARPCAVPNFLKFIFSAQPRQSKKQGRCSSFDLSDSLEGRSMLVAAIMDIVTSNCDSSDKVLLKPSLPGDAEIRDIAAAIEVVQEGGMHLDDPHGSEEDDDGGNGLKGIGMKVLGGTSVVGLSRTNGLMGLEHSVPTGSESLKFAPKKYLFNRINDSSPGQSSVVVPGLWDDLHSQHVAVPFAAWALANWAMASEVNRSHIQELDRDGHAVMTALIAPERSVKWHGSLVARLLLEDHNLPLNDSVSEWSSTLLSTVSQASKNQDISLAQAALSAFLVSLERSHEAQKVVMEKGLNQLRETAKRTTKHKSVQEALAKALELLCISDMHLSLEESKKWSGVLLSWVFVEHSSDTIRSSAIKVLSRILEDHGPSSIPISQGWLAILLKDVLGSQKSSVKGSTQPSIHELPKFLQTQIYQANIVSATQIVNQLAIAVVNLAIKQLGAATDNHDSSPLEDLLSLEPFDEPLKNLKKDNLPKFSAADSALASLKGIKALAEICNEDSLCQNKITDFGVLCLLRRFLLRDDFENLAAIEAYDASRDMEAQERISNVPGESSVTHSNDPSSVRVPPTAHIRRHAARLLTILSVLPKVQKVIVEDETWCKWLEDCANGKIPGCNDLKIQSYARATLLNIYCNDQMGRKPGDDYSPDNSILNRKHTCSQYSDMIFLINPDQSHWKCPESVDVNSIGGVSAKNLLSYNRSLPANEDSVDGEHRRLTRVSNDDSPSTSDREFDSPSSEGPLLDVIFVHGLRGGPFKTWRLSEDKSSTKSGLVEKIDEEAGKEGTFWPGEWLSADFSNARLFTLKYKTNLTQWSGASLPLQEVSSVLLEKLVAAGIGNRPVVFVTHSLGGLVVKQMLYQAKAEKKDNLVNNTAGIVFFSCPHFGSKLADMPWRMGLVFRPAPTIGELRSGSPRLVELNDFIRHLHKRGMLEVLSFCETKVTPIVEGYGGWAFRMEIVPIESAYPGFGDLFVFVDKQLGLAPLVVLRASRITLDAGFQIVYERVRRKKVRVSEERKMVATVLNLSSAATLGSLMQFPPISRPSHSNFQFCTIPSTKHKILSNHTIQSRVLNKPFCYSDYAPTTTPPPESDPPAANNTPPPIRRRRRRYRKQYPGEKNGITEEMRFVAMKLRNNNAKKGSNKESESDMSDDESDESVSLGEEENGGGCGEIWQPSMEGFVKYLVDSKHVFETVERIVDESSDVSYAYFRNTGLERSAGLSKDLEWFREQNIEIPECSSPGVTYVSYLEEIAKTSPPLFLCHFYNIYFSHIAGGQVIAKQVNHRLSPTFSHLFLSFKSSFRTSPCFLVKCFCHFNNYQSVSRRLLEGRELEFYNWEGDASELLRLVREKLNMIGEHWTRDEKNKCLREATKSFRFLGQIVRLIIL</sequence>
<proteinExistence type="predicted"/>
<keyword evidence="3" id="KW-1185">Reference proteome</keyword>
<dbReference type="EMBL" id="JAVXUP010000077">
    <property type="protein sequence ID" value="KAK3039394.1"/>
    <property type="molecule type" value="Genomic_DNA"/>
</dbReference>
<dbReference type="InterPro" id="IPR016024">
    <property type="entry name" value="ARM-type_fold"/>
</dbReference>
<feature type="compositionally biased region" description="Acidic residues" evidence="1">
    <location>
        <begin position="1365"/>
        <end position="1383"/>
    </location>
</feature>
<feature type="region of interest" description="Disordered" evidence="1">
    <location>
        <begin position="926"/>
        <end position="959"/>
    </location>
</feature>
<dbReference type="CDD" id="cd19165">
    <property type="entry name" value="HemeO"/>
    <property type="match status" value="1"/>
</dbReference>
<dbReference type="SUPFAM" id="SSF53474">
    <property type="entry name" value="alpha/beta-Hydrolases"/>
    <property type="match status" value="1"/>
</dbReference>
<organism evidence="2 3">
    <name type="scientific">Escallonia herrerae</name>
    <dbReference type="NCBI Taxonomy" id="1293975"/>
    <lineage>
        <taxon>Eukaryota</taxon>
        <taxon>Viridiplantae</taxon>
        <taxon>Streptophyta</taxon>
        <taxon>Embryophyta</taxon>
        <taxon>Tracheophyta</taxon>
        <taxon>Spermatophyta</taxon>
        <taxon>Magnoliopsida</taxon>
        <taxon>eudicotyledons</taxon>
        <taxon>Gunneridae</taxon>
        <taxon>Pentapetalae</taxon>
        <taxon>asterids</taxon>
        <taxon>campanulids</taxon>
        <taxon>Escalloniales</taxon>
        <taxon>Escalloniaceae</taxon>
        <taxon>Escallonia</taxon>
    </lineage>
</organism>
<feature type="compositionally biased region" description="Low complexity" evidence="1">
    <location>
        <begin position="18"/>
        <end position="27"/>
    </location>
</feature>
<protein>
    <submittedName>
        <fullName evidence="2">Uncharacterized protein</fullName>
    </submittedName>
</protein>
<feature type="compositionally biased region" description="Polar residues" evidence="1">
    <location>
        <begin position="774"/>
        <end position="786"/>
    </location>
</feature>
<dbReference type="PANTHER" id="PTHR48202">
    <property type="entry name" value="ALPHA/BETA-HYDROLASES SUPERFAMILY PROTEIN"/>
    <property type="match status" value="1"/>
</dbReference>
<comment type="caution">
    <text evidence="2">The sequence shown here is derived from an EMBL/GenBank/DDBJ whole genome shotgun (WGS) entry which is preliminary data.</text>
</comment>
<feature type="region of interest" description="Disordered" evidence="1">
    <location>
        <begin position="17"/>
        <end position="50"/>
    </location>
</feature>
<name>A0AA88X6A3_9ASTE</name>
<dbReference type="InterPro" id="IPR002051">
    <property type="entry name" value="Haem_Oase"/>
</dbReference>
<dbReference type="Gene3D" id="1.20.910.10">
    <property type="entry name" value="Heme oxygenase-like"/>
    <property type="match status" value="1"/>
</dbReference>
<dbReference type="Proteomes" id="UP001188597">
    <property type="component" value="Unassembled WGS sequence"/>
</dbReference>
<feature type="compositionally biased region" description="Basic residues" evidence="1">
    <location>
        <begin position="1321"/>
        <end position="1330"/>
    </location>
</feature>
<dbReference type="Pfam" id="PF01126">
    <property type="entry name" value="Heme_oxygenase"/>
    <property type="match status" value="1"/>
</dbReference>
<dbReference type="GO" id="GO:0004392">
    <property type="term" value="F:heme oxygenase (decyclizing) activity"/>
    <property type="evidence" value="ECO:0007669"/>
    <property type="project" value="InterPro"/>
</dbReference>